<dbReference type="EC" id="6.5.1.4" evidence="5 6"/>
<gene>
    <name evidence="5" type="primary">rtcA</name>
    <name evidence="9" type="ordered locus">Metho_2415</name>
</gene>
<dbReference type="OrthoDB" id="7994at2157"/>
<dbReference type="HOGENOM" id="CLU_027882_0_0_2"/>
<dbReference type="CDD" id="cd00874">
    <property type="entry name" value="RNA_Cyclase_Class_II"/>
    <property type="match status" value="1"/>
</dbReference>
<dbReference type="InterPro" id="IPR013792">
    <property type="entry name" value="RNA3'P_cycl/enolpyr_Trfase_a/b"/>
</dbReference>
<keyword evidence="3 5" id="KW-0436">Ligase</keyword>
<dbReference type="SUPFAM" id="SSF55205">
    <property type="entry name" value="EPT/RTPC-like"/>
    <property type="match status" value="2"/>
</dbReference>
<protein>
    <recommendedName>
        <fullName evidence="2 5">RNA 3'-terminal phosphate cyclase</fullName>
        <shortName evidence="5">RNA cyclase</shortName>
        <shortName evidence="5">RNA-3'-phosphate cyclase</shortName>
        <ecNumber evidence="5 6">6.5.1.4</ecNumber>
    </recommendedName>
</protein>
<dbReference type="InterPro" id="IPR023797">
    <property type="entry name" value="RNA3'_phos_cyclase_dom"/>
</dbReference>
<feature type="active site" description="Tele-AMP-histidine intermediate" evidence="5">
    <location>
        <position position="301"/>
    </location>
</feature>
<evidence type="ECO:0000256" key="4">
    <source>
        <dbReference type="ARBA" id="ARBA00022741"/>
    </source>
</evidence>
<dbReference type="PROSITE" id="PS01287">
    <property type="entry name" value="RTC"/>
    <property type="match status" value="1"/>
</dbReference>
<dbReference type="EMBL" id="CP003362">
    <property type="protein sequence ID" value="AGB50559.1"/>
    <property type="molecule type" value="Genomic_DNA"/>
</dbReference>
<feature type="domain" description="RNA 3'-terminal phosphate cyclase" evidence="7">
    <location>
        <begin position="8"/>
        <end position="319"/>
    </location>
</feature>
<proteinExistence type="inferred from homology"/>
<evidence type="ECO:0000313" key="10">
    <source>
        <dbReference type="Proteomes" id="UP000010866"/>
    </source>
</evidence>
<feature type="binding site" evidence="5">
    <location>
        <position position="100"/>
    </location>
    <ligand>
        <name>ATP</name>
        <dbReference type="ChEBI" id="CHEBI:30616"/>
    </ligand>
</feature>
<comment type="similarity">
    <text evidence="1 5">Belongs to the RNA 3'-terminal cyclase family. Type 1 subfamily.</text>
</comment>
<dbReference type="Gene3D" id="3.30.360.20">
    <property type="entry name" value="RNA 3'-terminal phosphate cyclase, insert domain"/>
    <property type="match status" value="1"/>
</dbReference>
<dbReference type="AlphaFoldDB" id="L0L2N4"/>
<reference evidence="10" key="1">
    <citation type="submission" date="2012-02" db="EMBL/GenBank/DDBJ databases">
        <title>Complete sequence of chromosome of Methanomethylovorans hollandica DSM 15978.</title>
        <authorList>
            <person name="Lucas S."/>
            <person name="Copeland A."/>
            <person name="Lapidus A."/>
            <person name="Glavina del Rio T."/>
            <person name="Dalin E."/>
            <person name="Tice H."/>
            <person name="Bruce D."/>
            <person name="Goodwin L."/>
            <person name="Pitluck S."/>
            <person name="Peters L."/>
            <person name="Mikhailova N."/>
            <person name="Held B."/>
            <person name="Kyrpides N."/>
            <person name="Mavromatis K."/>
            <person name="Ivanova N."/>
            <person name="Brettin T."/>
            <person name="Detter J.C."/>
            <person name="Han C."/>
            <person name="Larimer F."/>
            <person name="Land M."/>
            <person name="Hauser L."/>
            <person name="Markowitz V."/>
            <person name="Cheng J.-F."/>
            <person name="Hugenholtz P."/>
            <person name="Woyke T."/>
            <person name="Wu D."/>
            <person name="Spring S."/>
            <person name="Schroeder M."/>
            <person name="Brambilla E."/>
            <person name="Klenk H.-P."/>
            <person name="Eisen J.A."/>
        </authorList>
    </citation>
    <scope>NUCLEOTIDE SEQUENCE [LARGE SCALE GENOMIC DNA]</scope>
    <source>
        <strain evidence="10">DSM 15978 / NBRC 107637 / DMS1</strain>
    </source>
</reference>
<evidence type="ECO:0000256" key="5">
    <source>
        <dbReference type="HAMAP-Rule" id="MF_00200"/>
    </source>
</evidence>
<dbReference type="PANTHER" id="PTHR11096">
    <property type="entry name" value="RNA 3' TERMINAL PHOSPHATE CYCLASE"/>
    <property type="match status" value="1"/>
</dbReference>
<dbReference type="PANTHER" id="PTHR11096:SF0">
    <property type="entry name" value="RNA 3'-TERMINAL PHOSPHATE CYCLASE"/>
    <property type="match status" value="1"/>
</dbReference>
<keyword evidence="5" id="KW-0963">Cytoplasm</keyword>
<comment type="catalytic activity">
    <reaction evidence="5">
        <text>a 3'-end 3'-phospho-ribonucleotide-RNA + ATP = a 3'-end 2',3'-cyclophospho-ribonucleotide-RNA + AMP + diphosphate</text>
        <dbReference type="Rhea" id="RHEA:23976"/>
        <dbReference type="Rhea" id="RHEA-COMP:10463"/>
        <dbReference type="Rhea" id="RHEA-COMP:10464"/>
        <dbReference type="ChEBI" id="CHEBI:30616"/>
        <dbReference type="ChEBI" id="CHEBI:33019"/>
        <dbReference type="ChEBI" id="CHEBI:83062"/>
        <dbReference type="ChEBI" id="CHEBI:83064"/>
        <dbReference type="ChEBI" id="CHEBI:456215"/>
        <dbReference type="EC" id="6.5.1.4"/>
    </reaction>
</comment>
<evidence type="ECO:0000313" key="9">
    <source>
        <dbReference type="EMBL" id="AGB50559.1"/>
    </source>
</evidence>
<dbReference type="InterPro" id="IPR036553">
    <property type="entry name" value="RPTC_insert"/>
</dbReference>
<name>L0L2N4_METHD</name>
<dbReference type="Pfam" id="PF05189">
    <property type="entry name" value="RTC_insert"/>
    <property type="match status" value="1"/>
</dbReference>
<organism evidence="9 10">
    <name type="scientific">Methanomethylovorans hollandica (strain DSM 15978 / NBRC 107637 / DMS1)</name>
    <dbReference type="NCBI Taxonomy" id="867904"/>
    <lineage>
        <taxon>Archaea</taxon>
        <taxon>Methanobacteriati</taxon>
        <taxon>Methanobacteriota</taxon>
        <taxon>Stenosarchaea group</taxon>
        <taxon>Methanomicrobia</taxon>
        <taxon>Methanosarcinales</taxon>
        <taxon>Methanosarcinaceae</taxon>
        <taxon>Methanomethylovorans</taxon>
    </lineage>
</organism>
<dbReference type="InterPro" id="IPR017770">
    <property type="entry name" value="RNA3'_term_phos_cyc_type_1"/>
</dbReference>
<accession>L0L2N4</accession>
<dbReference type="Proteomes" id="UP000010866">
    <property type="component" value="Chromosome"/>
</dbReference>
<dbReference type="InterPro" id="IPR037136">
    <property type="entry name" value="RNA3'_phos_cyclase_dom_sf"/>
</dbReference>
<evidence type="ECO:0000259" key="8">
    <source>
        <dbReference type="Pfam" id="PF05189"/>
    </source>
</evidence>
<dbReference type="PIRSF" id="PIRSF005378">
    <property type="entry name" value="RNA3'_term_phos_cycl_euk"/>
    <property type="match status" value="1"/>
</dbReference>
<dbReference type="NCBIfam" id="TIGR03399">
    <property type="entry name" value="RNA_3prim_cycl"/>
    <property type="match status" value="1"/>
</dbReference>
<feature type="domain" description="RNA 3'-terminal phosphate cyclase insert" evidence="8">
    <location>
        <begin position="185"/>
        <end position="267"/>
    </location>
</feature>
<evidence type="ECO:0000256" key="1">
    <source>
        <dbReference type="ARBA" id="ARBA00009206"/>
    </source>
</evidence>
<evidence type="ECO:0000256" key="2">
    <source>
        <dbReference type="ARBA" id="ARBA00021428"/>
    </source>
</evidence>
<evidence type="ECO:0000256" key="6">
    <source>
        <dbReference type="NCBIfam" id="TIGR03399"/>
    </source>
</evidence>
<dbReference type="Gene3D" id="3.65.10.20">
    <property type="entry name" value="RNA 3'-terminal phosphate cyclase domain"/>
    <property type="match status" value="1"/>
</dbReference>
<dbReference type="GO" id="GO:0006396">
    <property type="term" value="P:RNA processing"/>
    <property type="evidence" value="ECO:0007669"/>
    <property type="project" value="UniProtKB-UniRule"/>
</dbReference>
<dbReference type="HAMAP" id="MF_00200">
    <property type="entry name" value="RTC"/>
    <property type="match status" value="1"/>
</dbReference>
<evidence type="ECO:0000259" key="7">
    <source>
        <dbReference type="Pfam" id="PF01137"/>
    </source>
</evidence>
<keyword evidence="5" id="KW-0067">ATP-binding</keyword>
<keyword evidence="4 5" id="KW-0547">Nucleotide-binding</keyword>
<dbReference type="InterPro" id="IPR013791">
    <property type="entry name" value="RNA3'-term_phos_cycl_insert"/>
</dbReference>
<dbReference type="GO" id="GO:0003963">
    <property type="term" value="F:RNA-3'-phosphate cyclase activity"/>
    <property type="evidence" value="ECO:0007669"/>
    <property type="project" value="UniProtKB-UniRule"/>
</dbReference>
<dbReference type="STRING" id="867904.Metho_2415"/>
<dbReference type="GeneID" id="14408493"/>
<dbReference type="GO" id="GO:0005737">
    <property type="term" value="C:cytoplasm"/>
    <property type="evidence" value="ECO:0007669"/>
    <property type="project" value="UniProtKB-SubCell"/>
</dbReference>
<comment type="function">
    <text evidence="5">Catalyzes the conversion of 3'-phosphate to a 2',3'-cyclic phosphodiester at the end of RNA. The mechanism of action of the enzyme occurs in 3 steps: (A) adenylation of the enzyme by ATP; (B) transfer of adenylate to an RNA-N3'P to produce RNA-N3'PP5'A; (C) and attack of the adjacent 2'-hydroxyl on the 3'-phosphorus in the diester linkage to produce the cyclic end product. The biological role of this enzyme is unknown but it is likely to function in some aspects of cellular RNA processing.</text>
</comment>
<sequence length="331" mass="36006">MIVIDGSYGEGGGQILRTAIALASITATDVRIFNIRSHRPQPGLKAQHMRSIDAAAKLCDAEVTGLYIGSQDITYSPMEIKGVTYTVDIGTAGSISLLLQCIMPMTVYSRGRISLEITGGTDVAWSPTIDYLNNVTCKALGQMGYNCKIEVLKRGYYPEGGGKVRASFEPAKLHGFEFEKKEEIIKGISHSSKLPEHIAQRQARAAKILLENRGIECDITVCIENELSTGSGITLWSEYSGASYLGKKSLPAEKVGEMAAAQMIRQLDSGTSVDPYLADQLITYMGLAGGGSFTTCKVSKHTLTNIHITEMLMGMEFDIQKKDEFTRISVK</sequence>
<feature type="binding site" evidence="5">
    <location>
        <begin position="276"/>
        <end position="280"/>
    </location>
    <ligand>
        <name>ATP</name>
        <dbReference type="ChEBI" id="CHEBI:30616"/>
    </ligand>
</feature>
<dbReference type="Pfam" id="PF01137">
    <property type="entry name" value="RTC"/>
    <property type="match status" value="1"/>
</dbReference>
<dbReference type="RefSeq" id="WP_015325724.1">
    <property type="nucleotide sequence ID" value="NC_019977.1"/>
</dbReference>
<dbReference type="InterPro" id="IPR020719">
    <property type="entry name" value="RNA3'_term_phos_cycl-like_CS"/>
</dbReference>
<evidence type="ECO:0000256" key="3">
    <source>
        <dbReference type="ARBA" id="ARBA00022598"/>
    </source>
</evidence>
<comment type="subcellular location">
    <subcellularLocation>
        <location evidence="5">Cytoplasm</location>
    </subcellularLocation>
</comment>
<dbReference type="GO" id="GO:0005524">
    <property type="term" value="F:ATP binding"/>
    <property type="evidence" value="ECO:0007669"/>
    <property type="project" value="UniProtKB-KW"/>
</dbReference>
<dbReference type="InterPro" id="IPR000228">
    <property type="entry name" value="RNA3'_term_phos_cyc"/>
</dbReference>
<dbReference type="KEGG" id="mhz:Metho_2415"/>
<keyword evidence="10" id="KW-1185">Reference proteome</keyword>